<dbReference type="EMBL" id="BGPR01003372">
    <property type="protein sequence ID" value="GBM87313.1"/>
    <property type="molecule type" value="Genomic_DNA"/>
</dbReference>
<dbReference type="OrthoDB" id="6435991at2759"/>
<evidence type="ECO:0000313" key="2">
    <source>
        <dbReference type="Proteomes" id="UP000499080"/>
    </source>
</evidence>
<protein>
    <submittedName>
        <fullName evidence="1">Uncharacterized protein</fullName>
    </submittedName>
</protein>
<gene>
    <name evidence="1" type="ORF">AVEN_169949_1</name>
</gene>
<keyword evidence="2" id="KW-1185">Reference proteome</keyword>
<dbReference type="AlphaFoldDB" id="A0A4Y2JAK7"/>
<organism evidence="1 2">
    <name type="scientific">Araneus ventricosus</name>
    <name type="common">Orbweaver spider</name>
    <name type="synonym">Epeira ventricosa</name>
    <dbReference type="NCBI Taxonomy" id="182803"/>
    <lineage>
        <taxon>Eukaryota</taxon>
        <taxon>Metazoa</taxon>
        <taxon>Ecdysozoa</taxon>
        <taxon>Arthropoda</taxon>
        <taxon>Chelicerata</taxon>
        <taxon>Arachnida</taxon>
        <taxon>Araneae</taxon>
        <taxon>Araneomorphae</taxon>
        <taxon>Entelegynae</taxon>
        <taxon>Araneoidea</taxon>
        <taxon>Araneidae</taxon>
        <taxon>Araneus</taxon>
    </lineage>
</organism>
<proteinExistence type="predicted"/>
<evidence type="ECO:0000313" key="1">
    <source>
        <dbReference type="EMBL" id="GBM87313.1"/>
    </source>
</evidence>
<name>A0A4Y2JAK7_ARAVE</name>
<comment type="caution">
    <text evidence="1">The sequence shown here is derived from an EMBL/GenBank/DDBJ whole genome shotgun (WGS) entry which is preliminary data.</text>
</comment>
<accession>A0A4Y2JAK7</accession>
<sequence>MKEIEMKELSEKRTFKPPKIELKKFNGDAKEYLIFWSQFRKNHEDTSIPNEEKMQYLLRAVVSKSKAARVVESFPATADN</sequence>
<reference evidence="1 2" key="1">
    <citation type="journal article" date="2019" name="Sci. Rep.">
        <title>Orb-weaving spider Araneus ventricosus genome elucidates the spidroin gene catalogue.</title>
        <authorList>
            <person name="Kono N."/>
            <person name="Nakamura H."/>
            <person name="Ohtoshi R."/>
            <person name="Moran D.A.P."/>
            <person name="Shinohara A."/>
            <person name="Yoshida Y."/>
            <person name="Fujiwara M."/>
            <person name="Mori M."/>
            <person name="Tomita M."/>
            <person name="Arakawa K."/>
        </authorList>
    </citation>
    <scope>NUCLEOTIDE SEQUENCE [LARGE SCALE GENOMIC DNA]</scope>
</reference>
<dbReference type="Proteomes" id="UP000499080">
    <property type="component" value="Unassembled WGS sequence"/>
</dbReference>